<dbReference type="EMBL" id="AP008212">
    <property type="protein sequence ID" value="BAH93536.1"/>
    <property type="molecule type" value="Genomic_DNA"/>
</dbReference>
<sequence length="99" mass="10429">MGCLPDEWGCVSGTATKLCDHHHCQHALVGCMAEAICICSMNSSSVCLWYGMDVAGQGRADGKGGWSQLRKGLPVDLTEGILKAICMQAQGQVATICDV</sequence>
<reference evidence="1 2" key="1">
    <citation type="journal article" date="2005" name="Nature">
        <title>The map-based sequence of the rice genome.</title>
        <authorList>
            <consortium name="International rice genome sequencing project (IRGSP)"/>
            <person name="Matsumoto T."/>
            <person name="Wu J."/>
            <person name="Kanamori H."/>
            <person name="Katayose Y."/>
            <person name="Fujisawa M."/>
            <person name="Namiki N."/>
            <person name="Mizuno H."/>
            <person name="Yamamoto K."/>
            <person name="Antonio B.A."/>
            <person name="Baba T."/>
            <person name="Sakata K."/>
            <person name="Nagamura Y."/>
            <person name="Aoki H."/>
            <person name="Arikawa K."/>
            <person name="Arita K."/>
            <person name="Bito T."/>
            <person name="Chiden Y."/>
            <person name="Fujitsuka N."/>
            <person name="Fukunaka R."/>
            <person name="Hamada M."/>
            <person name="Harada C."/>
            <person name="Hayashi A."/>
            <person name="Hijishita S."/>
            <person name="Honda M."/>
            <person name="Hosokawa S."/>
            <person name="Ichikawa Y."/>
            <person name="Idonuma A."/>
            <person name="Iijima M."/>
            <person name="Ikeda M."/>
            <person name="Ikeno M."/>
            <person name="Ito K."/>
            <person name="Ito S."/>
            <person name="Ito T."/>
            <person name="Ito Y."/>
            <person name="Ito Y."/>
            <person name="Iwabuchi A."/>
            <person name="Kamiya K."/>
            <person name="Karasawa W."/>
            <person name="Kurita K."/>
            <person name="Katagiri S."/>
            <person name="Kikuta A."/>
            <person name="Kobayashi H."/>
            <person name="Kobayashi N."/>
            <person name="Machita K."/>
            <person name="Maehara T."/>
            <person name="Masukawa M."/>
            <person name="Mizubayashi T."/>
            <person name="Mukai Y."/>
            <person name="Nagasaki H."/>
            <person name="Nagata Y."/>
            <person name="Naito S."/>
            <person name="Nakashima M."/>
            <person name="Nakama Y."/>
            <person name="Nakamichi Y."/>
            <person name="Nakamura M."/>
            <person name="Meguro A."/>
            <person name="Negishi M."/>
            <person name="Ohta I."/>
            <person name="Ohta T."/>
            <person name="Okamoto M."/>
            <person name="Ono N."/>
            <person name="Saji S."/>
            <person name="Sakaguchi M."/>
            <person name="Sakai K."/>
            <person name="Shibata M."/>
            <person name="Shimokawa T."/>
            <person name="Song J."/>
            <person name="Takazaki Y."/>
            <person name="Terasawa K."/>
            <person name="Tsugane M."/>
            <person name="Tsuji K."/>
            <person name="Ueda S."/>
            <person name="Waki K."/>
            <person name="Yamagata H."/>
            <person name="Yamamoto M."/>
            <person name="Yamamoto S."/>
            <person name="Yamane H."/>
            <person name="Yoshiki S."/>
            <person name="Yoshihara R."/>
            <person name="Yukawa K."/>
            <person name="Zhong H."/>
            <person name="Yano M."/>
            <person name="Yuan Q."/>
            <person name="Ouyang S."/>
            <person name="Liu J."/>
            <person name="Jones K.M."/>
            <person name="Gansberger K."/>
            <person name="Moffat K."/>
            <person name="Hill J."/>
            <person name="Bera J."/>
            <person name="Fadrosh D."/>
            <person name="Jin S."/>
            <person name="Johri S."/>
            <person name="Kim M."/>
            <person name="Overton L."/>
            <person name="Reardon M."/>
            <person name="Tsitrin T."/>
            <person name="Vuong H."/>
            <person name="Weaver B."/>
            <person name="Ciecko A."/>
            <person name="Tallon L."/>
            <person name="Jackson J."/>
            <person name="Pai G."/>
            <person name="Aken S.V."/>
            <person name="Utterback T."/>
            <person name="Reidmuller S."/>
            <person name="Feldblyum T."/>
            <person name="Hsiao J."/>
            <person name="Zismann V."/>
            <person name="Iobst S."/>
            <person name="de Vazeille A.R."/>
            <person name="Buell C.R."/>
            <person name="Ying K."/>
            <person name="Li Y."/>
            <person name="Lu T."/>
            <person name="Huang Y."/>
            <person name="Zhao Q."/>
            <person name="Feng Q."/>
            <person name="Zhang L."/>
            <person name="Zhu J."/>
            <person name="Weng Q."/>
            <person name="Mu J."/>
            <person name="Lu Y."/>
            <person name="Fan D."/>
            <person name="Liu Y."/>
            <person name="Guan J."/>
            <person name="Zhang Y."/>
            <person name="Yu S."/>
            <person name="Liu X."/>
            <person name="Zhang Y."/>
            <person name="Hong G."/>
            <person name="Han B."/>
            <person name="Choisne N."/>
            <person name="Demange N."/>
            <person name="Orjeda G."/>
            <person name="Samain S."/>
            <person name="Cattolico L."/>
            <person name="Pelletier E."/>
            <person name="Couloux A."/>
            <person name="Segurens B."/>
            <person name="Wincker P."/>
            <person name="D'Hont A."/>
            <person name="Scarpelli C."/>
            <person name="Weissenbach J."/>
            <person name="Salanoubat M."/>
            <person name="Quetier F."/>
            <person name="Yu Y."/>
            <person name="Kim H.R."/>
            <person name="Rambo T."/>
            <person name="Currie J."/>
            <person name="Collura K."/>
            <person name="Luo M."/>
            <person name="Yang T."/>
            <person name="Ammiraju J.S.S."/>
            <person name="Engler F."/>
            <person name="Soderlund C."/>
            <person name="Wing R.A."/>
            <person name="Palmer L.E."/>
            <person name="de la Bastide M."/>
            <person name="Spiegel L."/>
            <person name="Nascimento L."/>
            <person name="Zutavern T."/>
            <person name="O'Shaughnessy A."/>
            <person name="Dike S."/>
            <person name="Dedhia N."/>
            <person name="Preston R."/>
            <person name="Balija V."/>
            <person name="McCombie W.R."/>
            <person name="Chow T."/>
            <person name="Chen H."/>
            <person name="Chung M."/>
            <person name="Chen C."/>
            <person name="Shaw J."/>
            <person name="Wu H."/>
            <person name="Hsiao K."/>
            <person name="Chao Y."/>
            <person name="Chu M."/>
            <person name="Cheng C."/>
            <person name="Hour A."/>
            <person name="Lee P."/>
            <person name="Lin S."/>
            <person name="Lin Y."/>
            <person name="Liou J."/>
            <person name="Liu S."/>
            <person name="Hsing Y."/>
            <person name="Raghuvanshi S."/>
            <person name="Mohanty A."/>
            <person name="Bharti A.K."/>
            <person name="Gaur A."/>
            <person name="Gupta V."/>
            <person name="Kumar D."/>
            <person name="Ravi V."/>
            <person name="Vij S."/>
            <person name="Kapur A."/>
            <person name="Khurana P."/>
            <person name="Khurana P."/>
            <person name="Khurana J.P."/>
            <person name="Tyagi A.K."/>
            <person name="Gaikwad K."/>
            <person name="Singh A."/>
            <person name="Dalal V."/>
            <person name="Srivastava S."/>
            <person name="Dixit A."/>
            <person name="Pal A.K."/>
            <person name="Ghazi I.A."/>
            <person name="Yadav M."/>
            <person name="Pandit A."/>
            <person name="Bhargava A."/>
            <person name="Sureshbabu K."/>
            <person name="Batra K."/>
            <person name="Sharma T.R."/>
            <person name="Mohapatra T."/>
            <person name="Singh N.K."/>
            <person name="Messing J."/>
            <person name="Nelson A.B."/>
            <person name="Fuks G."/>
            <person name="Kavchok S."/>
            <person name="Keizer G."/>
            <person name="Linton E."/>
            <person name="Llaca V."/>
            <person name="Song R."/>
            <person name="Tanyolac B."/>
            <person name="Young S."/>
            <person name="Ho-Il K."/>
            <person name="Hahn J.H."/>
            <person name="Sangsakoo G."/>
            <person name="Vanavichit A."/>
            <person name="de Mattos Luiz.A.T."/>
            <person name="Zimmer P.D."/>
            <person name="Malone G."/>
            <person name="Dellagostin O."/>
            <person name="de Oliveira A.C."/>
            <person name="Bevan M."/>
            <person name="Bancroft I."/>
            <person name="Minx P."/>
            <person name="Cordum H."/>
            <person name="Wilson R."/>
            <person name="Cheng Z."/>
            <person name="Jin W."/>
            <person name="Jiang J."/>
            <person name="Leong S.A."/>
            <person name="Iwama H."/>
            <person name="Gojobori T."/>
            <person name="Itoh T."/>
            <person name="Niimura Y."/>
            <person name="Fujii Y."/>
            <person name="Habara T."/>
            <person name="Sakai H."/>
            <person name="Sato Y."/>
            <person name="Wilson G."/>
            <person name="Kumar K."/>
            <person name="McCouch S."/>
            <person name="Juretic N."/>
            <person name="Hoen D."/>
            <person name="Wright S."/>
            <person name="Bruskiewich R."/>
            <person name="Bureau T."/>
            <person name="Miyao A."/>
            <person name="Hirochika H."/>
            <person name="Nishikawa T."/>
            <person name="Kadowaki K."/>
            <person name="Sugiura M."/>
            <person name="Burr B."/>
            <person name="Sasaki T."/>
        </authorList>
    </citation>
    <scope>NUCLEOTIDE SEQUENCE [LARGE SCALE GENOMIC DNA]</scope>
    <source>
        <strain evidence="2">cv. Nipponbare</strain>
    </source>
</reference>
<dbReference type="KEGG" id="dosa:Os06g0503600"/>
<organism evidence="1 2">
    <name type="scientific">Oryza sativa subsp. japonica</name>
    <name type="common">Rice</name>
    <dbReference type="NCBI Taxonomy" id="39947"/>
    <lineage>
        <taxon>Eukaryota</taxon>
        <taxon>Viridiplantae</taxon>
        <taxon>Streptophyta</taxon>
        <taxon>Embryophyta</taxon>
        <taxon>Tracheophyta</taxon>
        <taxon>Spermatophyta</taxon>
        <taxon>Magnoliopsida</taxon>
        <taxon>Liliopsida</taxon>
        <taxon>Poales</taxon>
        <taxon>Poaceae</taxon>
        <taxon>BOP clade</taxon>
        <taxon>Oryzoideae</taxon>
        <taxon>Oryzeae</taxon>
        <taxon>Oryzinae</taxon>
        <taxon>Oryza</taxon>
        <taxon>Oryza sativa</taxon>
    </lineage>
</organism>
<evidence type="ECO:0000313" key="1">
    <source>
        <dbReference type="EMBL" id="BAH93536.1"/>
    </source>
</evidence>
<proteinExistence type="predicted"/>
<evidence type="ECO:0000313" key="2">
    <source>
        <dbReference type="Proteomes" id="UP000000763"/>
    </source>
</evidence>
<gene>
    <name evidence="1" type="ordered locus">Os06g0503600</name>
</gene>
<accession>C7J3T5</accession>
<protein>
    <submittedName>
        <fullName evidence="1">Os06g0503600 protein</fullName>
    </submittedName>
</protein>
<reference evidence="2" key="2">
    <citation type="journal article" date="2008" name="Nucleic Acids Res.">
        <title>The rice annotation project database (RAP-DB): 2008 update.</title>
        <authorList>
            <consortium name="The rice annotation project (RAP)"/>
        </authorList>
    </citation>
    <scope>GENOME REANNOTATION</scope>
    <source>
        <strain evidence="2">cv. Nipponbare</strain>
    </source>
</reference>
<dbReference type="Proteomes" id="UP000000763">
    <property type="component" value="Chromosome 6"/>
</dbReference>
<name>C7J3T5_ORYSJ</name>
<dbReference type="AlphaFoldDB" id="C7J3T5"/>